<name>A0ACB6Q8R1_9PLEO</name>
<protein>
    <submittedName>
        <fullName evidence="1">Uncharacterized protein</fullName>
    </submittedName>
</protein>
<sequence length="258" mass="29068">MAYIKSPRRTTTIVHRRARSLDWGKLQGGCGRAWETLSDAAVASVNHAFEGKDVGEMMDSIQSKLPNFSLPTTRQFETTIDNLSDRIGFLLDRFPAKTDLAGTDLEGAQWQFAWEMSKKARKAFVTQGICRRWQTMPTRDNLNWQTKLNQCLANTYAQLRADYTAGVLCRMKPVWSGDHRRNIWRLVLETGMREIVVHGNNVVEAAEYLETGFEIPGQGGWTSIHDFTLGTVGFENGEWEMISEAGLVAGKYAISKSI</sequence>
<proteinExistence type="predicted"/>
<evidence type="ECO:0000313" key="1">
    <source>
        <dbReference type="EMBL" id="KAF2463284.1"/>
    </source>
</evidence>
<evidence type="ECO:0000313" key="2">
    <source>
        <dbReference type="Proteomes" id="UP000799755"/>
    </source>
</evidence>
<organism evidence="1 2">
    <name type="scientific">Lindgomyces ingoldianus</name>
    <dbReference type="NCBI Taxonomy" id="673940"/>
    <lineage>
        <taxon>Eukaryota</taxon>
        <taxon>Fungi</taxon>
        <taxon>Dikarya</taxon>
        <taxon>Ascomycota</taxon>
        <taxon>Pezizomycotina</taxon>
        <taxon>Dothideomycetes</taxon>
        <taxon>Pleosporomycetidae</taxon>
        <taxon>Pleosporales</taxon>
        <taxon>Lindgomycetaceae</taxon>
        <taxon>Lindgomyces</taxon>
    </lineage>
</organism>
<accession>A0ACB6Q8R1</accession>
<gene>
    <name evidence="1" type="ORF">BDR25DRAFT_245983</name>
</gene>
<comment type="caution">
    <text evidence="1">The sequence shown here is derived from an EMBL/GenBank/DDBJ whole genome shotgun (WGS) entry which is preliminary data.</text>
</comment>
<reference evidence="1" key="1">
    <citation type="journal article" date="2020" name="Stud. Mycol.">
        <title>101 Dothideomycetes genomes: a test case for predicting lifestyles and emergence of pathogens.</title>
        <authorList>
            <person name="Haridas S."/>
            <person name="Albert R."/>
            <person name="Binder M."/>
            <person name="Bloem J."/>
            <person name="Labutti K."/>
            <person name="Salamov A."/>
            <person name="Andreopoulos B."/>
            <person name="Baker S."/>
            <person name="Barry K."/>
            <person name="Bills G."/>
            <person name="Bluhm B."/>
            <person name="Cannon C."/>
            <person name="Castanera R."/>
            <person name="Culley D."/>
            <person name="Daum C."/>
            <person name="Ezra D."/>
            <person name="Gonzalez J."/>
            <person name="Henrissat B."/>
            <person name="Kuo A."/>
            <person name="Liang C."/>
            <person name="Lipzen A."/>
            <person name="Lutzoni F."/>
            <person name="Magnuson J."/>
            <person name="Mondo S."/>
            <person name="Nolan M."/>
            <person name="Ohm R."/>
            <person name="Pangilinan J."/>
            <person name="Park H.-J."/>
            <person name="Ramirez L."/>
            <person name="Alfaro M."/>
            <person name="Sun H."/>
            <person name="Tritt A."/>
            <person name="Yoshinaga Y."/>
            <person name="Zwiers L.-H."/>
            <person name="Turgeon B."/>
            <person name="Goodwin S."/>
            <person name="Spatafora J."/>
            <person name="Crous P."/>
            <person name="Grigoriev I."/>
        </authorList>
    </citation>
    <scope>NUCLEOTIDE SEQUENCE</scope>
    <source>
        <strain evidence="1">ATCC 200398</strain>
    </source>
</reference>
<dbReference type="EMBL" id="MU003552">
    <property type="protein sequence ID" value="KAF2463284.1"/>
    <property type="molecule type" value="Genomic_DNA"/>
</dbReference>
<keyword evidence="2" id="KW-1185">Reference proteome</keyword>
<dbReference type="Proteomes" id="UP000799755">
    <property type="component" value="Unassembled WGS sequence"/>
</dbReference>